<keyword evidence="3" id="KW-1185">Reference proteome</keyword>
<evidence type="ECO:0000313" key="2">
    <source>
        <dbReference type="EMBL" id="GIQ83124.1"/>
    </source>
</evidence>
<feature type="compositionally biased region" description="Basic and acidic residues" evidence="1">
    <location>
        <begin position="43"/>
        <end position="71"/>
    </location>
</feature>
<name>A0A9K3CTM9_9EUKA</name>
<dbReference type="Proteomes" id="UP000265618">
    <property type="component" value="Unassembled WGS sequence"/>
</dbReference>
<dbReference type="AlphaFoldDB" id="A0A9K3CTM9"/>
<accession>A0A9K3CTM9</accession>
<evidence type="ECO:0000313" key="3">
    <source>
        <dbReference type="Proteomes" id="UP000265618"/>
    </source>
</evidence>
<comment type="caution">
    <text evidence="2">The sequence shown here is derived from an EMBL/GenBank/DDBJ whole genome shotgun (WGS) entry which is preliminary data.</text>
</comment>
<feature type="region of interest" description="Disordered" evidence="1">
    <location>
        <begin position="24"/>
        <end position="73"/>
    </location>
</feature>
<evidence type="ECO:0000256" key="1">
    <source>
        <dbReference type="SAM" id="MobiDB-lite"/>
    </source>
</evidence>
<gene>
    <name evidence="2" type="ORF">KIPB_004389</name>
</gene>
<sequence>MHIHSNIDPREAERERERVRVELERERERDAMETEETYTEIPETGRETEIGREGEGDRVTGRVAETGRDGEGESYTAVLCASGRVYWTREREREDHTPVDTVRERSPFEDLSLTEVVKDIAAGDGYLVYLLDDGSVHIKGLEGERESHALLVTEGEEIVPIGRISGV</sequence>
<organism evidence="2 3">
    <name type="scientific">Kipferlia bialata</name>
    <dbReference type="NCBI Taxonomy" id="797122"/>
    <lineage>
        <taxon>Eukaryota</taxon>
        <taxon>Metamonada</taxon>
        <taxon>Carpediemonas-like organisms</taxon>
        <taxon>Kipferlia</taxon>
    </lineage>
</organism>
<proteinExistence type="predicted"/>
<dbReference type="EMBL" id="BDIP01000934">
    <property type="protein sequence ID" value="GIQ83124.1"/>
    <property type="molecule type" value="Genomic_DNA"/>
</dbReference>
<reference evidence="2 3" key="1">
    <citation type="journal article" date="2018" name="PLoS ONE">
        <title>The draft genome of Kipferlia bialata reveals reductive genome evolution in fornicate parasites.</title>
        <authorList>
            <person name="Tanifuji G."/>
            <person name="Takabayashi S."/>
            <person name="Kume K."/>
            <person name="Takagi M."/>
            <person name="Nakayama T."/>
            <person name="Kamikawa R."/>
            <person name="Inagaki Y."/>
            <person name="Hashimoto T."/>
        </authorList>
    </citation>
    <scope>NUCLEOTIDE SEQUENCE [LARGE SCALE GENOMIC DNA]</scope>
    <source>
        <strain evidence="2">NY0173</strain>
    </source>
</reference>
<protein>
    <submittedName>
        <fullName evidence="2">Uncharacterized protein</fullName>
    </submittedName>
</protein>